<organism evidence="1 2">
    <name type="scientific">Thermomonospora curvata (strain ATCC 19995 / DSM 43183 / JCM 3096 / KCTC 9072 / NBRC 15933 / NCIMB 10081 / Henssen B9)</name>
    <dbReference type="NCBI Taxonomy" id="471852"/>
    <lineage>
        <taxon>Bacteria</taxon>
        <taxon>Bacillati</taxon>
        <taxon>Actinomycetota</taxon>
        <taxon>Actinomycetes</taxon>
        <taxon>Streptosporangiales</taxon>
        <taxon>Thermomonosporaceae</taxon>
        <taxon>Thermomonospora</taxon>
    </lineage>
</organism>
<dbReference type="InterPro" id="IPR036412">
    <property type="entry name" value="HAD-like_sf"/>
</dbReference>
<evidence type="ECO:0000313" key="2">
    <source>
        <dbReference type="Proteomes" id="UP000001918"/>
    </source>
</evidence>
<dbReference type="Gene3D" id="3.40.50.1000">
    <property type="entry name" value="HAD superfamily/HAD-like"/>
    <property type="match status" value="1"/>
</dbReference>
<dbReference type="Proteomes" id="UP000001918">
    <property type="component" value="Chromosome"/>
</dbReference>
<proteinExistence type="predicted"/>
<dbReference type="AlphaFoldDB" id="D1A9P1"/>
<reference evidence="1 2" key="1">
    <citation type="journal article" date="2011" name="Stand. Genomic Sci.">
        <title>Complete genome sequence of Thermomonospora curvata type strain (B9).</title>
        <authorList>
            <person name="Chertkov O."/>
            <person name="Sikorski J."/>
            <person name="Nolan M."/>
            <person name="Lapidus A."/>
            <person name="Lucas S."/>
            <person name="Del Rio T.G."/>
            <person name="Tice H."/>
            <person name="Cheng J.F."/>
            <person name="Goodwin L."/>
            <person name="Pitluck S."/>
            <person name="Liolios K."/>
            <person name="Ivanova N."/>
            <person name="Mavromatis K."/>
            <person name="Mikhailova N."/>
            <person name="Ovchinnikova G."/>
            <person name="Pati A."/>
            <person name="Chen A."/>
            <person name="Palaniappan K."/>
            <person name="Djao O.D."/>
            <person name="Land M."/>
            <person name="Hauser L."/>
            <person name="Chang Y.J."/>
            <person name="Jeffries C.D."/>
            <person name="Brettin T."/>
            <person name="Han C."/>
            <person name="Detter J.C."/>
            <person name="Rohde M."/>
            <person name="Goker M."/>
            <person name="Woyke T."/>
            <person name="Bristow J."/>
            <person name="Eisen J.A."/>
            <person name="Markowitz V."/>
            <person name="Hugenholtz P."/>
            <person name="Klenk H.P."/>
            <person name="Kyrpides N.C."/>
        </authorList>
    </citation>
    <scope>NUCLEOTIDE SEQUENCE [LARGE SCALE GENOMIC DNA]</scope>
    <source>
        <strain evidence="2">ATCC 19995 / DSM 43183 / JCM 3096 / KCTC 9072 / NBRC 15933 / NCIMB 10081 / Henssen B9</strain>
    </source>
</reference>
<dbReference type="EMBL" id="CP001738">
    <property type="protein sequence ID" value="ACY98727.1"/>
    <property type="molecule type" value="Genomic_DNA"/>
</dbReference>
<dbReference type="HOGENOM" id="CLU_083285_1_0_11"/>
<gene>
    <name evidence="1" type="ordered locus">Tcur_3186</name>
</gene>
<dbReference type="KEGG" id="tcu:Tcur_3186"/>
<dbReference type="InterPro" id="IPR023214">
    <property type="entry name" value="HAD_sf"/>
</dbReference>
<dbReference type="SUPFAM" id="SSF56784">
    <property type="entry name" value="HAD-like"/>
    <property type="match status" value="1"/>
</dbReference>
<sequence length="294" mass="31535">MRTVVCTDLDRTLIYSAAALALEGPDETLPRLLCVEHYRAAPLSYVTETAAILIERLAEAAVLVPVTTRTPEQYRRVRLLGKPLPYAVCANGGHILVDGAEDAGWAGRVRARVAETGAELAEVREHLSRIAGGFVHRLRTASELFAYAVVDRAALPAGWLAELSAWCAERGWRTSLQGRKVYCLPSGLSKASAAAEVARRAGADRMLAAGDSLLDIELLEAADLALRPSHGELAETGWSAPNTAVTAARGVAAGEEIVERLLGHVLDPAAIPATGRWRRLLRPADRTGSEPERL</sequence>
<accession>D1A9P1</accession>
<protein>
    <recommendedName>
        <fullName evidence="3">HAD family hydrolase</fullName>
    </recommendedName>
</protein>
<dbReference type="RefSeq" id="WP_012853511.1">
    <property type="nucleotide sequence ID" value="NC_013510.1"/>
</dbReference>
<evidence type="ECO:0000313" key="1">
    <source>
        <dbReference type="EMBL" id="ACY98727.1"/>
    </source>
</evidence>
<keyword evidence="2" id="KW-1185">Reference proteome</keyword>
<dbReference type="eggNOG" id="COG0561">
    <property type="taxonomic scope" value="Bacteria"/>
</dbReference>
<evidence type="ECO:0008006" key="3">
    <source>
        <dbReference type="Google" id="ProtNLM"/>
    </source>
</evidence>
<dbReference type="STRING" id="471852.Tcur_3186"/>
<name>D1A9P1_THECD</name>